<gene>
    <name evidence="1" type="ORF">A0H81_09674</name>
</gene>
<keyword evidence="2" id="KW-1185">Reference proteome</keyword>
<sequence length="221" mass="24511">MYIEVDIVDVVARSCSAFRVRAYFISAPDFISTTLQLAVEASKARFVDEESCKACVEDEIGCLIPYPYYYGTMVLYAFHRNFWCSVAPRSTPRLTPLTIDCETLDLQAIIPSKISTSHRRLPWPNSDRTVTSRNEYLFARLGNRRRSLTRRSAVSAAKVQASGPRVLSSQKLASPDFSCIGVNSSPGGVTLGYAAPQGPALCHWSTLWNLCRCDQAKSVAQ</sequence>
<protein>
    <submittedName>
        <fullName evidence="1">Uncharacterized protein</fullName>
    </submittedName>
</protein>
<accession>A0A1C7LZJ1</accession>
<dbReference type="AlphaFoldDB" id="A0A1C7LZJ1"/>
<name>A0A1C7LZJ1_GRIFR</name>
<evidence type="ECO:0000313" key="1">
    <source>
        <dbReference type="EMBL" id="OBZ70140.1"/>
    </source>
</evidence>
<proteinExistence type="predicted"/>
<evidence type="ECO:0000313" key="2">
    <source>
        <dbReference type="Proteomes" id="UP000092993"/>
    </source>
</evidence>
<organism evidence="1 2">
    <name type="scientific">Grifola frondosa</name>
    <name type="common">Maitake</name>
    <name type="synonym">Polyporus frondosus</name>
    <dbReference type="NCBI Taxonomy" id="5627"/>
    <lineage>
        <taxon>Eukaryota</taxon>
        <taxon>Fungi</taxon>
        <taxon>Dikarya</taxon>
        <taxon>Basidiomycota</taxon>
        <taxon>Agaricomycotina</taxon>
        <taxon>Agaricomycetes</taxon>
        <taxon>Polyporales</taxon>
        <taxon>Grifolaceae</taxon>
        <taxon>Grifola</taxon>
    </lineage>
</organism>
<dbReference type="EMBL" id="LUGG01000014">
    <property type="protein sequence ID" value="OBZ70140.1"/>
    <property type="molecule type" value="Genomic_DNA"/>
</dbReference>
<dbReference type="Proteomes" id="UP000092993">
    <property type="component" value="Unassembled WGS sequence"/>
</dbReference>
<comment type="caution">
    <text evidence="1">The sequence shown here is derived from an EMBL/GenBank/DDBJ whole genome shotgun (WGS) entry which is preliminary data.</text>
</comment>
<reference evidence="1 2" key="1">
    <citation type="submission" date="2016-03" db="EMBL/GenBank/DDBJ databases">
        <title>Whole genome sequencing of Grifola frondosa 9006-11.</title>
        <authorList>
            <person name="Min B."/>
            <person name="Park H."/>
            <person name="Kim J.-G."/>
            <person name="Cho H."/>
            <person name="Oh Y.-L."/>
            <person name="Kong W.-S."/>
            <person name="Choi I.-G."/>
        </authorList>
    </citation>
    <scope>NUCLEOTIDE SEQUENCE [LARGE SCALE GENOMIC DNA]</scope>
    <source>
        <strain evidence="1 2">9006-11</strain>
    </source>
</reference>